<sequence>MAGEEQEQRQLLGRPRCQLIYPISPAWDLVVGPVLLVFVPRAIVPVFAPFVGHSLARPSPSHVA</sequence>
<accession>A0AAD9M2M8</accession>
<dbReference type="Proteomes" id="UP001232148">
    <property type="component" value="Unassembled WGS sequence"/>
</dbReference>
<reference evidence="1" key="1">
    <citation type="submission" date="2021-06" db="EMBL/GenBank/DDBJ databases">
        <title>Comparative genomics, transcriptomics and evolutionary studies reveal genomic signatures of adaptation to plant cell wall in hemibiotrophic fungi.</title>
        <authorList>
            <consortium name="DOE Joint Genome Institute"/>
            <person name="Baroncelli R."/>
            <person name="Diaz J.F."/>
            <person name="Benocci T."/>
            <person name="Peng M."/>
            <person name="Battaglia E."/>
            <person name="Haridas S."/>
            <person name="Andreopoulos W."/>
            <person name="Labutti K."/>
            <person name="Pangilinan J."/>
            <person name="Floch G.L."/>
            <person name="Makela M.R."/>
            <person name="Henrissat B."/>
            <person name="Grigoriev I.V."/>
            <person name="Crouch J.A."/>
            <person name="De Vries R.P."/>
            <person name="Sukno S.A."/>
            <person name="Thon M.R."/>
        </authorList>
    </citation>
    <scope>NUCLEOTIDE SEQUENCE</scope>
    <source>
        <strain evidence="1">MAFF235873</strain>
    </source>
</reference>
<proteinExistence type="predicted"/>
<protein>
    <submittedName>
        <fullName evidence="1">Uncharacterized protein</fullName>
    </submittedName>
</protein>
<evidence type="ECO:0000313" key="2">
    <source>
        <dbReference type="Proteomes" id="UP001232148"/>
    </source>
</evidence>
<dbReference type="EMBL" id="MU842911">
    <property type="protein sequence ID" value="KAK2026578.1"/>
    <property type="molecule type" value="Genomic_DNA"/>
</dbReference>
<name>A0AAD9M2M8_9PEZI</name>
<dbReference type="AlphaFoldDB" id="A0AAD9M2M8"/>
<evidence type="ECO:0000313" key="1">
    <source>
        <dbReference type="EMBL" id="KAK2026578.1"/>
    </source>
</evidence>
<organism evidence="1 2">
    <name type="scientific">Colletotrichum zoysiae</name>
    <dbReference type="NCBI Taxonomy" id="1216348"/>
    <lineage>
        <taxon>Eukaryota</taxon>
        <taxon>Fungi</taxon>
        <taxon>Dikarya</taxon>
        <taxon>Ascomycota</taxon>
        <taxon>Pezizomycotina</taxon>
        <taxon>Sordariomycetes</taxon>
        <taxon>Hypocreomycetidae</taxon>
        <taxon>Glomerellales</taxon>
        <taxon>Glomerellaceae</taxon>
        <taxon>Colletotrichum</taxon>
        <taxon>Colletotrichum graminicola species complex</taxon>
    </lineage>
</organism>
<gene>
    <name evidence="1" type="ORF">LX32DRAFT_641710</name>
</gene>
<keyword evidence="2" id="KW-1185">Reference proteome</keyword>
<comment type="caution">
    <text evidence="1">The sequence shown here is derived from an EMBL/GenBank/DDBJ whole genome shotgun (WGS) entry which is preliminary data.</text>
</comment>